<evidence type="ECO:0000256" key="1">
    <source>
        <dbReference type="ARBA" id="ARBA00023015"/>
    </source>
</evidence>
<evidence type="ECO:0000256" key="2">
    <source>
        <dbReference type="ARBA" id="ARBA00023125"/>
    </source>
</evidence>
<evidence type="ECO:0000259" key="5">
    <source>
        <dbReference type="PROSITE" id="PS50977"/>
    </source>
</evidence>
<dbReference type="Pfam" id="PF00440">
    <property type="entry name" value="TetR_N"/>
    <property type="match status" value="1"/>
</dbReference>
<dbReference type="SUPFAM" id="SSF46689">
    <property type="entry name" value="Homeodomain-like"/>
    <property type="match status" value="1"/>
</dbReference>
<evidence type="ECO:0000313" key="7">
    <source>
        <dbReference type="Proteomes" id="UP001501585"/>
    </source>
</evidence>
<dbReference type="RefSeq" id="WP_344165258.1">
    <property type="nucleotide sequence ID" value="NZ_BAAAPC010000026.1"/>
</dbReference>
<dbReference type="PRINTS" id="PR00455">
    <property type="entry name" value="HTHTETR"/>
</dbReference>
<dbReference type="Gene3D" id="1.10.357.10">
    <property type="entry name" value="Tetracycline Repressor, domain 2"/>
    <property type="match status" value="1"/>
</dbReference>
<dbReference type="Proteomes" id="UP001501585">
    <property type="component" value="Unassembled WGS sequence"/>
</dbReference>
<keyword evidence="7" id="KW-1185">Reference proteome</keyword>
<feature type="domain" description="HTH tetR-type" evidence="5">
    <location>
        <begin position="12"/>
        <end position="72"/>
    </location>
</feature>
<organism evidence="6 7">
    <name type="scientific">Nocardiopsis rhodophaea</name>
    <dbReference type="NCBI Taxonomy" id="280238"/>
    <lineage>
        <taxon>Bacteria</taxon>
        <taxon>Bacillati</taxon>
        <taxon>Actinomycetota</taxon>
        <taxon>Actinomycetes</taxon>
        <taxon>Streptosporangiales</taxon>
        <taxon>Nocardiopsidaceae</taxon>
        <taxon>Nocardiopsis</taxon>
    </lineage>
</organism>
<proteinExistence type="predicted"/>
<evidence type="ECO:0000313" key="6">
    <source>
        <dbReference type="EMBL" id="GAA2013307.1"/>
    </source>
</evidence>
<dbReference type="PANTHER" id="PTHR30055">
    <property type="entry name" value="HTH-TYPE TRANSCRIPTIONAL REGULATOR RUTR"/>
    <property type="match status" value="1"/>
</dbReference>
<dbReference type="InterPro" id="IPR001647">
    <property type="entry name" value="HTH_TetR"/>
</dbReference>
<dbReference type="EMBL" id="BAAAPC010000026">
    <property type="protein sequence ID" value="GAA2013307.1"/>
    <property type="molecule type" value="Genomic_DNA"/>
</dbReference>
<keyword evidence="3" id="KW-0804">Transcription</keyword>
<evidence type="ECO:0000256" key="4">
    <source>
        <dbReference type="PROSITE-ProRule" id="PRU00335"/>
    </source>
</evidence>
<name>A0ABP5F394_9ACTN</name>
<dbReference type="PANTHER" id="PTHR30055:SF234">
    <property type="entry name" value="HTH-TYPE TRANSCRIPTIONAL REGULATOR BETI"/>
    <property type="match status" value="1"/>
</dbReference>
<reference evidence="7" key="1">
    <citation type="journal article" date="2019" name="Int. J. Syst. Evol. Microbiol.">
        <title>The Global Catalogue of Microorganisms (GCM) 10K type strain sequencing project: providing services to taxonomists for standard genome sequencing and annotation.</title>
        <authorList>
            <consortium name="The Broad Institute Genomics Platform"/>
            <consortium name="The Broad Institute Genome Sequencing Center for Infectious Disease"/>
            <person name="Wu L."/>
            <person name="Ma J."/>
        </authorList>
    </citation>
    <scope>NUCLEOTIDE SEQUENCE [LARGE SCALE GENOMIC DNA]</scope>
    <source>
        <strain evidence="7">JCM 15313</strain>
    </source>
</reference>
<comment type="caution">
    <text evidence="6">The sequence shown here is derived from an EMBL/GenBank/DDBJ whole genome shotgun (WGS) entry which is preliminary data.</text>
</comment>
<evidence type="ECO:0000256" key="3">
    <source>
        <dbReference type="ARBA" id="ARBA00023163"/>
    </source>
</evidence>
<accession>A0ABP5F394</accession>
<keyword evidence="1" id="KW-0805">Transcription regulation</keyword>
<sequence length="234" mass="26483">MRTAQRKAKEVAERERMLVRLALEMISKDGFHNLTLGKLAAEASYSKGTIYNHFTCREDLLIELSAESARRQVRYFQAVVELPWDAVRRLYGMALAYMCHAETDPILFECSITARTDAVCALASEERLRRRDLVEAQMAQIVGSVVECTTKEGLFDNHELSAAVAVDALRSYILGYASMHLLSPRFLWNQETEQETRLPVLASLVHGLGWPRLGREDLASVQRAVVRVVEDARE</sequence>
<keyword evidence="2 4" id="KW-0238">DNA-binding</keyword>
<dbReference type="InterPro" id="IPR009057">
    <property type="entry name" value="Homeodomain-like_sf"/>
</dbReference>
<dbReference type="InterPro" id="IPR050109">
    <property type="entry name" value="HTH-type_TetR-like_transc_reg"/>
</dbReference>
<dbReference type="PROSITE" id="PS50977">
    <property type="entry name" value="HTH_TETR_2"/>
    <property type="match status" value="1"/>
</dbReference>
<gene>
    <name evidence="6" type="ORF">GCM10009799_47050</name>
</gene>
<feature type="DNA-binding region" description="H-T-H motif" evidence="4">
    <location>
        <begin position="35"/>
        <end position="54"/>
    </location>
</feature>
<protein>
    <submittedName>
        <fullName evidence="6">TetR/AcrR family transcriptional regulator</fullName>
    </submittedName>
</protein>